<accession>A0A7C1JTM0</accession>
<feature type="compositionally biased region" description="Pro residues" evidence="1">
    <location>
        <begin position="111"/>
        <end position="144"/>
    </location>
</feature>
<name>A0A7C1JTM0_9CHLR</name>
<reference evidence="2" key="1">
    <citation type="journal article" date="2020" name="mSystems">
        <title>Genome- and Community-Level Interaction Insights into Carbon Utilization and Element Cycling Functions of Hydrothermarchaeota in Hydrothermal Sediment.</title>
        <authorList>
            <person name="Zhou Z."/>
            <person name="Liu Y."/>
            <person name="Xu W."/>
            <person name="Pan J."/>
            <person name="Luo Z.H."/>
            <person name="Li M."/>
        </authorList>
    </citation>
    <scope>NUCLEOTIDE SEQUENCE [LARGE SCALE GENOMIC DNA]</scope>
    <source>
        <strain evidence="2">SpSt-289</strain>
    </source>
</reference>
<feature type="region of interest" description="Disordered" evidence="1">
    <location>
        <begin position="105"/>
        <end position="144"/>
    </location>
</feature>
<feature type="region of interest" description="Disordered" evidence="1">
    <location>
        <begin position="74"/>
        <end position="93"/>
    </location>
</feature>
<sequence length="274" mass="29524">MRLIIQGLVTHLAVTDLLQAFVSFFRIRLFLLAMVSALWIAGCGGSGEATPTRTPIPTWTPTPVENTASAAIGQTASETSQPPAGPAQPGQQVVDPTRIAAAIATSTPTPTETPMPTPTPTETPTVTPTPEPTETPTPEPTPTATPEPDYLFALEEAVKFPTESLAPNVVRIYAYIYSPSELGLGGYSLRVEHSGSMLVVDEVSFAGLPEQTREDLSSPYARFTNFSVVFVEPQAGEWRIQLLDPQGQPAGPEAVFELTADEITRELYVRYVRK</sequence>
<organism evidence="2">
    <name type="scientific">Caldilinea aerophila</name>
    <dbReference type="NCBI Taxonomy" id="133453"/>
    <lineage>
        <taxon>Bacteria</taxon>
        <taxon>Bacillati</taxon>
        <taxon>Chloroflexota</taxon>
        <taxon>Caldilineae</taxon>
        <taxon>Caldilineales</taxon>
        <taxon>Caldilineaceae</taxon>
        <taxon>Caldilinea</taxon>
    </lineage>
</organism>
<proteinExistence type="predicted"/>
<dbReference type="EMBL" id="DSMG01000117">
    <property type="protein sequence ID" value="HDX32127.1"/>
    <property type="molecule type" value="Genomic_DNA"/>
</dbReference>
<dbReference type="AlphaFoldDB" id="A0A7C1JTM0"/>
<evidence type="ECO:0000256" key="1">
    <source>
        <dbReference type="SAM" id="MobiDB-lite"/>
    </source>
</evidence>
<gene>
    <name evidence="2" type="ORF">ENQ20_11650</name>
</gene>
<comment type="caution">
    <text evidence="2">The sequence shown here is derived from an EMBL/GenBank/DDBJ whole genome shotgun (WGS) entry which is preliminary data.</text>
</comment>
<evidence type="ECO:0000313" key="2">
    <source>
        <dbReference type="EMBL" id="HDX32127.1"/>
    </source>
</evidence>
<protein>
    <submittedName>
        <fullName evidence="2">Uncharacterized protein</fullName>
    </submittedName>
</protein>